<gene>
    <name evidence="1" type="ORF">LSINAPIS_LOCUS793</name>
</gene>
<dbReference type="AlphaFoldDB" id="A0A5E4PM63"/>
<accession>A0A5E4PM63</accession>
<evidence type="ECO:0000313" key="2">
    <source>
        <dbReference type="Proteomes" id="UP000324832"/>
    </source>
</evidence>
<evidence type="ECO:0000313" key="1">
    <source>
        <dbReference type="EMBL" id="VVC87098.1"/>
    </source>
</evidence>
<proteinExistence type="predicted"/>
<keyword evidence="2" id="KW-1185">Reference proteome</keyword>
<reference evidence="1 2" key="1">
    <citation type="submission" date="2017-07" db="EMBL/GenBank/DDBJ databases">
        <authorList>
            <person name="Talla V."/>
            <person name="Backstrom N."/>
        </authorList>
    </citation>
    <scope>NUCLEOTIDE SEQUENCE [LARGE SCALE GENOMIC DNA]</scope>
</reference>
<dbReference type="EMBL" id="FZQP02000071">
    <property type="protein sequence ID" value="VVC87098.1"/>
    <property type="molecule type" value="Genomic_DNA"/>
</dbReference>
<organism evidence="1 2">
    <name type="scientific">Leptidea sinapis</name>
    <dbReference type="NCBI Taxonomy" id="189913"/>
    <lineage>
        <taxon>Eukaryota</taxon>
        <taxon>Metazoa</taxon>
        <taxon>Ecdysozoa</taxon>
        <taxon>Arthropoda</taxon>
        <taxon>Hexapoda</taxon>
        <taxon>Insecta</taxon>
        <taxon>Pterygota</taxon>
        <taxon>Neoptera</taxon>
        <taxon>Endopterygota</taxon>
        <taxon>Lepidoptera</taxon>
        <taxon>Glossata</taxon>
        <taxon>Ditrysia</taxon>
        <taxon>Papilionoidea</taxon>
        <taxon>Pieridae</taxon>
        <taxon>Dismorphiinae</taxon>
        <taxon>Leptidea</taxon>
    </lineage>
</organism>
<name>A0A5E4PM63_9NEOP</name>
<sequence>MCVVCDSDLKIMNIICGWCILWKIVEDSGNPYTPEIIYTVTKPHNTTRSEAQKMPFPYPKYSGMMLWSLEATFCLKACMEI</sequence>
<protein>
    <submittedName>
        <fullName evidence="1">Uncharacterized protein</fullName>
    </submittedName>
</protein>
<dbReference type="Proteomes" id="UP000324832">
    <property type="component" value="Unassembled WGS sequence"/>
</dbReference>